<reference evidence="4" key="1">
    <citation type="submission" date="2020-02" db="EMBL/GenBank/DDBJ databases">
        <authorList>
            <person name="Scholz U."/>
            <person name="Mascher M."/>
            <person name="Fiebig A."/>
        </authorList>
    </citation>
    <scope>NUCLEOTIDE SEQUENCE</scope>
</reference>
<dbReference type="InterPro" id="IPR009743">
    <property type="entry name" value="Hs1pro-1_C"/>
</dbReference>
<dbReference type="GO" id="GO:0019441">
    <property type="term" value="P:L-tryptophan catabolic process to kynurenine"/>
    <property type="evidence" value="ECO:0007669"/>
    <property type="project" value="InterPro"/>
</dbReference>
<feature type="domain" description="Hs1pro-1 C-terminal" evidence="2">
    <location>
        <begin position="190"/>
        <end position="451"/>
    </location>
</feature>
<sequence>METPEISVKQQPSKISPDRTPPYPQIFSPRPAPASATSAYEQYLRIPELSRLWAARDFPDWRAEPVLKPALQGLEITFRFVSIALSDPRPYADRREWTRRLETLAARQLEIIAALCEDEDAAAGAPIWGLAESEGVLSRDRSSSSEVWKIPGSTPMVNRTSEASLLPRLAVWERSEAVASKIQFQIECQMRKAPFTLGLGEPNLDGKPNLEYDLICRPAELHTLKRTPFDGKGLKNHENKALFNVHQILESWIFTGRQLLQRIGARVSAQEWSAASADCWLLERIWKLLAEAEDLHMLMDPDDFLRLKSQLAISADSGFCFRSASLMEFMKASKDLRRLVPTVLGVEVDPNGGPRVQEAAMRLFRRRGAGEEAKVHLLQGFQAVEAAVKRFFFAYRQLVAAVMGNLEASGNRLVGLPPSCSADALAQVFLEPPYFPSLDAAKTFVGDFWQHELAGGAAGSRTGR</sequence>
<keyword evidence="5" id="KW-1185">Reference proteome</keyword>
<evidence type="ECO:0000259" key="3">
    <source>
        <dbReference type="Pfam" id="PF07231"/>
    </source>
</evidence>
<dbReference type="InterPro" id="IPR037217">
    <property type="entry name" value="Trp/Indoleamine_2_3_dOase-like"/>
</dbReference>
<name>A0A7I8K1V7_SPIIN</name>
<accession>A0A7I8K1V7</accession>
<dbReference type="OrthoDB" id="188455at2759"/>
<feature type="domain" description="Nematode resistance protein-like HSPRO1 N-terminal" evidence="3">
    <location>
        <begin position="14"/>
        <end position="187"/>
    </location>
</feature>
<feature type="region of interest" description="Disordered" evidence="1">
    <location>
        <begin position="1"/>
        <end position="33"/>
    </location>
</feature>
<dbReference type="InterPro" id="IPR009869">
    <property type="entry name" value="HSPRO1_N"/>
</dbReference>
<dbReference type="GO" id="GO:0020037">
    <property type="term" value="F:heme binding"/>
    <property type="evidence" value="ECO:0007669"/>
    <property type="project" value="InterPro"/>
</dbReference>
<protein>
    <submittedName>
        <fullName evidence="4">Uncharacterized protein</fullName>
    </submittedName>
</protein>
<dbReference type="GO" id="GO:0046872">
    <property type="term" value="F:metal ion binding"/>
    <property type="evidence" value="ECO:0007669"/>
    <property type="project" value="InterPro"/>
</dbReference>
<organism evidence="4 5">
    <name type="scientific">Spirodela intermedia</name>
    <name type="common">Intermediate duckweed</name>
    <dbReference type="NCBI Taxonomy" id="51605"/>
    <lineage>
        <taxon>Eukaryota</taxon>
        <taxon>Viridiplantae</taxon>
        <taxon>Streptophyta</taxon>
        <taxon>Embryophyta</taxon>
        <taxon>Tracheophyta</taxon>
        <taxon>Spermatophyta</taxon>
        <taxon>Magnoliopsida</taxon>
        <taxon>Liliopsida</taxon>
        <taxon>Araceae</taxon>
        <taxon>Lemnoideae</taxon>
        <taxon>Spirodela</taxon>
    </lineage>
</organism>
<evidence type="ECO:0000313" key="4">
    <source>
        <dbReference type="EMBL" id="CAA7389883.1"/>
    </source>
</evidence>
<proteinExistence type="predicted"/>
<dbReference type="GO" id="GO:0006952">
    <property type="term" value="P:defense response"/>
    <property type="evidence" value="ECO:0007669"/>
    <property type="project" value="InterPro"/>
</dbReference>
<evidence type="ECO:0000313" key="5">
    <source>
        <dbReference type="Proteomes" id="UP000663760"/>
    </source>
</evidence>
<dbReference type="InterPro" id="IPR038759">
    <property type="entry name" value="HSPRO1/HSPRO2"/>
</dbReference>
<dbReference type="AlphaFoldDB" id="A0A7I8K1V7"/>
<dbReference type="EMBL" id="LR746264">
    <property type="protein sequence ID" value="CAA7389883.1"/>
    <property type="molecule type" value="Genomic_DNA"/>
</dbReference>
<dbReference type="PANTHER" id="PTHR34795">
    <property type="entry name" value="NEMATODE RESISTANCE PROTEIN-LIKE HSPRO1"/>
    <property type="match status" value="1"/>
</dbReference>
<gene>
    <name evidence="4" type="ORF">SI8410_01001854</name>
</gene>
<dbReference type="PANTHER" id="PTHR34795:SF1">
    <property type="entry name" value="NEMATODE RESISTANCE PROTEIN-LIKE HSPRO1"/>
    <property type="match status" value="1"/>
</dbReference>
<evidence type="ECO:0000256" key="1">
    <source>
        <dbReference type="SAM" id="MobiDB-lite"/>
    </source>
</evidence>
<dbReference type="Pfam" id="PF07231">
    <property type="entry name" value="Hs1pro-1_N"/>
    <property type="match status" value="1"/>
</dbReference>
<evidence type="ECO:0000259" key="2">
    <source>
        <dbReference type="Pfam" id="PF07014"/>
    </source>
</evidence>
<dbReference type="Pfam" id="PF07014">
    <property type="entry name" value="Hs1pro-1_C"/>
    <property type="match status" value="1"/>
</dbReference>
<dbReference type="SUPFAM" id="SSF140959">
    <property type="entry name" value="Indolic compounds 2,3-dioxygenase-like"/>
    <property type="match status" value="1"/>
</dbReference>
<dbReference type="Proteomes" id="UP000663760">
    <property type="component" value="Chromosome 1"/>
</dbReference>
<dbReference type="Gene3D" id="1.20.58.480">
    <property type="match status" value="1"/>
</dbReference>